<name>A0ABQ5NLV7_9BACI</name>
<reference evidence="8" key="1">
    <citation type="submission" date="2022-08" db="EMBL/GenBank/DDBJ databases">
        <title>Draft genome sequence of Lysinibacillus sp. strain KH24.</title>
        <authorList>
            <person name="Kanbe H."/>
            <person name="Itoh H."/>
        </authorList>
    </citation>
    <scope>NUCLEOTIDE SEQUENCE</scope>
    <source>
        <strain evidence="8">KH24</strain>
    </source>
</reference>
<dbReference type="EC" id="3.2.1.21" evidence="2"/>
<dbReference type="SUPFAM" id="SSF51445">
    <property type="entry name" value="(Trans)glycosidases"/>
    <property type="match status" value="1"/>
</dbReference>
<dbReference type="InterPro" id="IPR018120">
    <property type="entry name" value="Glyco_hydro_1_AS"/>
</dbReference>
<proteinExistence type="inferred from homology"/>
<dbReference type="Pfam" id="PF00232">
    <property type="entry name" value="Glyco_hydro_1"/>
    <property type="match status" value="1"/>
</dbReference>
<dbReference type="PROSITE" id="PS00653">
    <property type="entry name" value="GLYCOSYL_HYDROL_F1_2"/>
    <property type="match status" value="1"/>
</dbReference>
<dbReference type="PANTHER" id="PTHR10353">
    <property type="entry name" value="GLYCOSYL HYDROLASE"/>
    <property type="match status" value="1"/>
</dbReference>
<evidence type="ECO:0000256" key="3">
    <source>
        <dbReference type="ARBA" id="ARBA00022801"/>
    </source>
</evidence>
<evidence type="ECO:0000256" key="6">
    <source>
        <dbReference type="RuleBase" id="RU003690"/>
    </source>
</evidence>
<accession>A0ABQ5NLV7</accession>
<dbReference type="RefSeq" id="WP_264988822.1">
    <property type="nucleotide sequence ID" value="NZ_BRZA01000002.1"/>
</dbReference>
<evidence type="ECO:0000256" key="2">
    <source>
        <dbReference type="ARBA" id="ARBA00012744"/>
    </source>
</evidence>
<keyword evidence="3 7" id="KW-0378">Hydrolase</keyword>
<evidence type="ECO:0000256" key="5">
    <source>
        <dbReference type="PROSITE-ProRule" id="PRU10055"/>
    </source>
</evidence>
<comment type="caution">
    <text evidence="8">The sequence shown here is derived from an EMBL/GenBank/DDBJ whole genome shotgun (WGS) entry which is preliminary data.</text>
</comment>
<sequence length="473" mass="54969">MRENFLWGTATASYQCEGGWDEGGRVPSLWDTYLHNNQLENGNVASDHYHQYKEDIRLMKEGGHKSYRFSLAWPRLIKNLEGEINPEGVQFYHNIIDECLTNGIEPFVTIFHWDLPQYLEDIGGWTSRRVVTAYEELAKLVFSEYGEKVTYWTTFNEPRYYVFSGYKIGNYPPGVNDTQKTIEASFYMMLANAKAIKIYKDMNLKGEIGIVHSYAPIFGVDDSLETKIAMRNADNYFNNWILDTAIKGELPIDMLTRLNDKYDLSFIQTQDLQDMKENTVDFIGLNYYARALIRPYSGGETVLRINNSGSSAKGTSKVVVKNWFEQVWDPNSEFTEWDTEIFPQGLYEGILMAHKKYGIPIYVTENGVADYEDVSVEQVNDEKRIAFLNDHIDAIIRAVEAGADVRGYYIWSTMDLYSWKNGCEKRYGLVAIDWEDNCKRKPKNSYYWYKKVCESNGEMIERKREYETNFVSL</sequence>
<comment type="similarity">
    <text evidence="1 6">Belongs to the glycosyl hydrolase 1 family.</text>
</comment>
<protein>
    <recommendedName>
        <fullName evidence="2">beta-glucosidase</fullName>
        <ecNumber evidence="2">3.2.1.21</ecNumber>
    </recommendedName>
</protein>
<gene>
    <name evidence="8" type="ORF">LYSBPC_22030</name>
</gene>
<dbReference type="InterPro" id="IPR017853">
    <property type="entry name" value="GH"/>
</dbReference>
<evidence type="ECO:0000313" key="9">
    <source>
        <dbReference type="Proteomes" id="UP001065593"/>
    </source>
</evidence>
<dbReference type="PROSITE" id="PS00572">
    <property type="entry name" value="GLYCOSYL_HYDROL_F1_1"/>
    <property type="match status" value="1"/>
</dbReference>
<dbReference type="InterPro" id="IPR033132">
    <property type="entry name" value="GH_1_N_CS"/>
</dbReference>
<dbReference type="EMBL" id="BRZA01000002">
    <property type="protein sequence ID" value="GLC89076.1"/>
    <property type="molecule type" value="Genomic_DNA"/>
</dbReference>
<feature type="active site" description="Nucleophile" evidence="5">
    <location>
        <position position="365"/>
    </location>
</feature>
<dbReference type="InterPro" id="IPR001360">
    <property type="entry name" value="Glyco_hydro_1"/>
</dbReference>
<dbReference type="PRINTS" id="PR00131">
    <property type="entry name" value="GLHYDRLASE1"/>
</dbReference>
<evidence type="ECO:0000256" key="1">
    <source>
        <dbReference type="ARBA" id="ARBA00010838"/>
    </source>
</evidence>
<organism evidence="8 9">
    <name type="scientific">Lysinibacillus piscis</name>
    <dbReference type="NCBI Taxonomy" id="2518931"/>
    <lineage>
        <taxon>Bacteria</taxon>
        <taxon>Bacillati</taxon>
        <taxon>Bacillota</taxon>
        <taxon>Bacilli</taxon>
        <taxon>Bacillales</taxon>
        <taxon>Bacillaceae</taxon>
        <taxon>Lysinibacillus</taxon>
    </lineage>
</organism>
<dbReference type="PANTHER" id="PTHR10353:SF36">
    <property type="entry name" value="LP05116P"/>
    <property type="match status" value="1"/>
</dbReference>
<dbReference type="Proteomes" id="UP001065593">
    <property type="component" value="Unassembled WGS sequence"/>
</dbReference>
<dbReference type="Gene3D" id="3.20.20.80">
    <property type="entry name" value="Glycosidases"/>
    <property type="match status" value="1"/>
</dbReference>
<keyword evidence="4 7" id="KW-0326">Glycosidase</keyword>
<evidence type="ECO:0000313" key="8">
    <source>
        <dbReference type="EMBL" id="GLC89076.1"/>
    </source>
</evidence>
<keyword evidence="9" id="KW-1185">Reference proteome</keyword>
<evidence type="ECO:0000256" key="7">
    <source>
        <dbReference type="RuleBase" id="RU004468"/>
    </source>
</evidence>
<evidence type="ECO:0000256" key="4">
    <source>
        <dbReference type="ARBA" id="ARBA00023295"/>
    </source>
</evidence>